<dbReference type="Proteomes" id="UP001500466">
    <property type="component" value="Unassembled WGS sequence"/>
</dbReference>
<gene>
    <name evidence="3" type="ORF">GCM10023205_15810</name>
</gene>
<evidence type="ECO:0000256" key="1">
    <source>
        <dbReference type="SAM" id="MobiDB-lite"/>
    </source>
</evidence>
<dbReference type="RefSeq" id="WP_345674575.1">
    <property type="nucleotide sequence ID" value="NZ_BAABHS010000004.1"/>
</dbReference>
<dbReference type="SUPFAM" id="SSF53098">
    <property type="entry name" value="Ribonuclease H-like"/>
    <property type="match status" value="1"/>
</dbReference>
<name>A0ABP9GVW0_9ACTN</name>
<dbReference type="Gene3D" id="3.30.420.10">
    <property type="entry name" value="Ribonuclease H-like superfamily/Ribonuclease H"/>
    <property type="match status" value="1"/>
</dbReference>
<dbReference type="NCBIfam" id="TIGR00573">
    <property type="entry name" value="dnaq"/>
    <property type="match status" value="1"/>
</dbReference>
<comment type="caution">
    <text evidence="3">The sequence shown here is derived from an EMBL/GenBank/DDBJ whole genome shotgun (WGS) entry which is preliminary data.</text>
</comment>
<dbReference type="InterPro" id="IPR036397">
    <property type="entry name" value="RNaseH_sf"/>
</dbReference>
<evidence type="ECO:0000313" key="4">
    <source>
        <dbReference type="Proteomes" id="UP001500466"/>
    </source>
</evidence>
<reference evidence="4" key="1">
    <citation type="journal article" date="2019" name="Int. J. Syst. Evol. Microbiol.">
        <title>The Global Catalogue of Microorganisms (GCM) 10K type strain sequencing project: providing services to taxonomists for standard genome sequencing and annotation.</title>
        <authorList>
            <consortium name="The Broad Institute Genomics Platform"/>
            <consortium name="The Broad Institute Genome Sequencing Center for Infectious Disease"/>
            <person name="Wu L."/>
            <person name="Ma J."/>
        </authorList>
    </citation>
    <scope>NUCLEOTIDE SEQUENCE [LARGE SCALE GENOMIC DNA]</scope>
    <source>
        <strain evidence="4">JCM 17986</strain>
    </source>
</reference>
<dbReference type="InterPro" id="IPR013520">
    <property type="entry name" value="Ribonucl_H"/>
</dbReference>
<protein>
    <recommendedName>
        <fullName evidence="2">Exonuclease domain-containing protein</fullName>
    </recommendedName>
</protein>
<dbReference type="InterPro" id="IPR012337">
    <property type="entry name" value="RNaseH-like_sf"/>
</dbReference>
<dbReference type="Pfam" id="PF00929">
    <property type="entry name" value="RNase_T"/>
    <property type="match status" value="1"/>
</dbReference>
<evidence type="ECO:0000259" key="2">
    <source>
        <dbReference type="SMART" id="SM00479"/>
    </source>
</evidence>
<proteinExistence type="predicted"/>
<feature type="domain" description="Exonuclease" evidence="2">
    <location>
        <begin position="58"/>
        <end position="226"/>
    </location>
</feature>
<dbReference type="CDD" id="cd06127">
    <property type="entry name" value="DEDDh"/>
    <property type="match status" value="1"/>
</dbReference>
<dbReference type="InterPro" id="IPR006054">
    <property type="entry name" value="DnaQ"/>
</dbReference>
<dbReference type="EMBL" id="BAABHS010000004">
    <property type="protein sequence ID" value="GAA4954827.1"/>
    <property type="molecule type" value="Genomic_DNA"/>
</dbReference>
<feature type="region of interest" description="Disordered" evidence="1">
    <location>
        <begin position="1"/>
        <end position="49"/>
    </location>
</feature>
<accession>A0ABP9GVW0</accession>
<dbReference type="SMART" id="SM00479">
    <property type="entry name" value="EXOIII"/>
    <property type="match status" value="1"/>
</dbReference>
<dbReference type="PANTHER" id="PTHR30231:SF41">
    <property type="entry name" value="DNA POLYMERASE III SUBUNIT EPSILON"/>
    <property type="match status" value="1"/>
</dbReference>
<sequence>MSSQVPDPFVPQSVSLPGSRDAAPPWSGGPARDVTVPARPARKTSAGWDPDAPLERQVFVVVDLETTGLDPESDRITEIAAVRLRGGDVLAEFATLVAPGVPVPAFITSLTGISDAMVTGAPPLKHVLPAFREFARDAVLVAHNAPFDVGFLRAACASCGEPWPHLVVVDTLELARTLVSRGEVGSYKLGTLARLFEAPAPADHRAIGDARATAHILRALIDRLRRAGVHDLSGLLQCTGHPGEPGLV</sequence>
<keyword evidence="4" id="KW-1185">Reference proteome</keyword>
<dbReference type="PANTHER" id="PTHR30231">
    <property type="entry name" value="DNA POLYMERASE III SUBUNIT EPSILON"/>
    <property type="match status" value="1"/>
</dbReference>
<organism evidence="3 4">
    <name type="scientific">Yinghuangia aomiensis</name>
    <dbReference type="NCBI Taxonomy" id="676205"/>
    <lineage>
        <taxon>Bacteria</taxon>
        <taxon>Bacillati</taxon>
        <taxon>Actinomycetota</taxon>
        <taxon>Actinomycetes</taxon>
        <taxon>Kitasatosporales</taxon>
        <taxon>Streptomycetaceae</taxon>
        <taxon>Yinghuangia</taxon>
    </lineage>
</organism>
<evidence type="ECO:0000313" key="3">
    <source>
        <dbReference type="EMBL" id="GAA4954827.1"/>
    </source>
</evidence>